<dbReference type="EMBL" id="FODE01000046">
    <property type="protein sequence ID" value="SEO21435.1"/>
    <property type="molecule type" value="Genomic_DNA"/>
</dbReference>
<dbReference type="Proteomes" id="UP000199054">
    <property type="component" value="Unassembled WGS sequence"/>
</dbReference>
<keyword evidence="2" id="KW-1185">Reference proteome</keyword>
<reference evidence="1 2" key="1">
    <citation type="submission" date="2016-10" db="EMBL/GenBank/DDBJ databases">
        <authorList>
            <person name="de Groot N.N."/>
        </authorList>
    </citation>
    <scope>NUCLEOTIDE SEQUENCE [LARGE SCALE GENOMIC DNA]</scope>
    <source>
        <strain evidence="1 2">DSM 8512</strain>
    </source>
</reference>
<sequence length="144" mass="16601">MISFGGLPMAAHSETFPWTSHYGHYNYFEGQMGRHGKVVSLTREGNGVYTLERRQGDTLRVFICECYAFGIAEYIETIEQLGEVNAVVINSAWCGYSPDAKRHCRDSNVGLFKIGEFMGALHRDDYWLHLTEMEEEYFQKQGWL</sequence>
<dbReference type="STRING" id="34002.SAMN04489859_104623"/>
<evidence type="ECO:0000313" key="2">
    <source>
        <dbReference type="Proteomes" id="UP000199054"/>
    </source>
</evidence>
<dbReference type="AlphaFoldDB" id="A0A1H8MVL4"/>
<name>A0A1H8MVL4_9RHOB</name>
<accession>A0A1H8MVL4</accession>
<protein>
    <submittedName>
        <fullName evidence="1">Uncharacterized protein</fullName>
    </submittedName>
</protein>
<proteinExistence type="predicted"/>
<gene>
    <name evidence="1" type="ORF">SAMN04489859_104623</name>
</gene>
<organism evidence="1 2">
    <name type="scientific">Paracoccus alcaliphilus</name>
    <dbReference type="NCBI Taxonomy" id="34002"/>
    <lineage>
        <taxon>Bacteria</taxon>
        <taxon>Pseudomonadati</taxon>
        <taxon>Pseudomonadota</taxon>
        <taxon>Alphaproteobacteria</taxon>
        <taxon>Rhodobacterales</taxon>
        <taxon>Paracoccaceae</taxon>
        <taxon>Paracoccus</taxon>
    </lineage>
</organism>
<evidence type="ECO:0000313" key="1">
    <source>
        <dbReference type="EMBL" id="SEO21435.1"/>
    </source>
</evidence>